<evidence type="ECO:0000313" key="3">
    <source>
        <dbReference type="Proteomes" id="UP001046870"/>
    </source>
</evidence>
<proteinExistence type="predicted"/>
<feature type="region of interest" description="Disordered" evidence="1">
    <location>
        <begin position="683"/>
        <end position="723"/>
    </location>
</feature>
<name>A0A9D3Q589_MEGAT</name>
<feature type="compositionally biased region" description="Polar residues" evidence="1">
    <location>
        <begin position="1564"/>
        <end position="1578"/>
    </location>
</feature>
<protein>
    <submittedName>
        <fullName evidence="2">Uncharacterized protein</fullName>
    </submittedName>
</protein>
<feature type="compositionally biased region" description="Low complexity" evidence="1">
    <location>
        <begin position="336"/>
        <end position="352"/>
    </location>
</feature>
<feature type="region of interest" description="Disordered" evidence="1">
    <location>
        <begin position="837"/>
        <end position="867"/>
    </location>
</feature>
<sequence length="1813" mass="194719">MESLTESSMEQQEEPRPLETLTDPGAASSGAKSRVSVLEKRKLEERISKLISENDALVDDKRLENVRPRKTVLSKQGSIDVPMPYTYKDSFHFEMRTSKQTNTVSNWQSPDRRVKQTMYNSVPTQQSTSFDHAPLTRSSSLPFSLGSAGFDKNGHPGHYQRECIGLGRRDSSGQLCPGEFVMRSVDQHASHHRSLVRQSAVDCQPATEGLLVTSSVEESYPSSLSSDGDSVDIVSDSSGGKCRRKKAQKFSYNKWYMYGGGTFTKLYNMEKGPDRGKPKKAMPCMEQEKVQGIPSKSTAALTEPSSSEVSTTSLRSVSDGLKTARHPPCLPDHLPSISSSLSAQEHSSQVSSEPCLQTPILKDLSGSTHHNLVRQSSLPALDCTKGSRGEPVKEVQQEEQNTQRTPLLYVNSLPSERKKQRTENSMCVPADNNPLVEKEHSVLSRVVSQGSDSTLTGQKQPLPSLCSGITPKHSHTTERGDSGKLQVHHQDQRMEFSLCHLNQRSVQLKDRACLPSLVNVGRPCGSLTVSARPSSYSSAKSSFLPKYQLKLPHPTDPGSASEQSLTAPPITEQSLAGVPTLEQRLTATSVLTSEQSHTAAFTPTSEQSRISTKKSAMTQLCHSPTPNSSSEQGHMALSISTNRQTATPTPSSDLSCMSIPISGQTHAGSLMLTSEQRATFTPTSASELSHRATPTLGQTYTVSPTLTSEQRQTATSTPSSKQSDIAIPSSVCVNLNTYFPKGESKSEGKIILLKGVSHSTAEETDYVKTGDIQIFLQIISEEQLPLMEAPLGPQNSQLESNLCQDISQAAVRNAEVGIQNESQKLKTCHDRQLPAYTTQQSNNTNTMHSSADFMAPNTEAPGKVSYPGQCEQNLEKCAQKSSTHLNPIAGYAQACSILPAPTDIAEHSAEGSELRPGQSQPDHADLQIQKQSDHGDPSWVKSPNEERRDDILYLSQEACPQDRVTQQQIRAETADPVVLIHNQAPPPSSTSPTVMIEAAPPPSTSPMVMTEKSTYICSHTPGKQSEVTCQSALAEAHRNTKRQTLSGSDERNSSVMPFPSTATVGQELQALPPEVSLLVQNKAVITAAVPPQLKHCNDCSSSQSQIPSGHQLQPQSSHLQDVLCCPDGILPSSTHHQSTAPSPAPCRTEGITAAEWEGGGDSSSVSYFPSTSNHLFSRLCPRTPAPPPAVISQCNTQIYTCEESSLGQVSQSQSSREKQDTVDSVKISFNQTESSTLGQVSLLTDMGQQAKHAAVSPRKHHPRLQKQIQRSPPSVTQELAQQTTSEHAALVSAPLVDTAAQQNQEEGCAQEVPAYRGSSRASLTAPRVSQQELVSASLPGQHKLCLAAGISLSPIATTEISSGSVLLHVSVQHKPLNQRVPCSAGKQRTKCGIHENEAAVNPTGTSGGLRPAWPASSIQGCNISKTIPAGVRQHTKASPPCHSHICSSPNGRGPFLQDPAACVSASALTLPAEKPEITPKTSNALCEPSSGPLGRLPSGRAMSSLTRSQVWSGSDESQGQASALQGQSAPQGVTAADQGEIFLEEKPGDITLFCTPADVKEGSQDPTTGHQQIMSVSGSEVHKENETQGTRWRPERWKSREVEEGECKGTEVPERGGMEETETRGMEKQERGNPCTSPLLVPTKEATKEDDVKERLAGETHSYSSSGLLLHTAQSPTETPLGSGVGAVTQAVSCGMRDSTAHPFQPRTLSALGSGLHREGLRGTAHGSARNADGRPSQTVTCSIPVRSEQPGALHTLSSDTYTHPFLSHTSTTHCSLSLSVKSSEAPVRAGQSSLEEVDTSSSDDEGRLVIEL</sequence>
<feature type="region of interest" description="Disordered" evidence="1">
    <location>
        <begin position="269"/>
        <end position="354"/>
    </location>
</feature>
<gene>
    <name evidence="2" type="ORF">MATL_G00076650</name>
</gene>
<feature type="compositionally biased region" description="Basic and acidic residues" evidence="1">
    <location>
        <begin position="385"/>
        <end position="396"/>
    </location>
</feature>
<dbReference type="Proteomes" id="UP001046870">
    <property type="component" value="Chromosome 5"/>
</dbReference>
<feature type="region of interest" description="Disordered" evidence="1">
    <location>
        <begin position="1473"/>
        <end position="1534"/>
    </location>
</feature>
<feature type="compositionally biased region" description="Low complexity" evidence="1">
    <location>
        <begin position="301"/>
        <end position="318"/>
    </location>
</feature>
<dbReference type="PANTHER" id="PTHR47166">
    <property type="entry name" value="ZINC FINGER PROTEIN 831"/>
    <property type="match status" value="1"/>
</dbReference>
<feature type="region of interest" description="Disordered" evidence="1">
    <location>
        <begin position="1"/>
        <end position="37"/>
    </location>
</feature>
<feature type="region of interest" description="Disordered" evidence="1">
    <location>
        <begin position="907"/>
        <end position="944"/>
    </location>
</feature>
<feature type="region of interest" description="Disordered" evidence="1">
    <location>
        <begin position="373"/>
        <end position="405"/>
    </location>
</feature>
<feature type="region of interest" description="Disordered" evidence="1">
    <location>
        <begin position="219"/>
        <end position="241"/>
    </location>
</feature>
<feature type="compositionally biased region" description="Basic and acidic residues" evidence="1">
    <location>
        <begin position="1580"/>
        <end position="1631"/>
    </location>
</feature>
<evidence type="ECO:0000313" key="2">
    <source>
        <dbReference type="EMBL" id="KAG7478090.1"/>
    </source>
</evidence>
<comment type="caution">
    <text evidence="2">The sequence shown here is derived from an EMBL/GenBank/DDBJ whole genome shotgun (WGS) entry which is preliminary data.</text>
</comment>
<accession>A0A9D3Q589</accession>
<feature type="region of interest" description="Disordered" evidence="1">
    <location>
        <begin position="548"/>
        <end position="571"/>
    </location>
</feature>
<feature type="compositionally biased region" description="Low complexity" evidence="1">
    <location>
        <begin position="219"/>
        <end position="238"/>
    </location>
</feature>
<feature type="region of interest" description="Disordered" evidence="1">
    <location>
        <begin position="1561"/>
        <end position="1641"/>
    </location>
</feature>
<feature type="region of interest" description="Disordered" evidence="1">
    <location>
        <begin position="1718"/>
        <end position="1740"/>
    </location>
</feature>
<keyword evidence="3" id="KW-1185">Reference proteome</keyword>
<organism evidence="2 3">
    <name type="scientific">Megalops atlanticus</name>
    <name type="common">Tarpon</name>
    <name type="synonym">Clupea gigantea</name>
    <dbReference type="NCBI Taxonomy" id="7932"/>
    <lineage>
        <taxon>Eukaryota</taxon>
        <taxon>Metazoa</taxon>
        <taxon>Chordata</taxon>
        <taxon>Craniata</taxon>
        <taxon>Vertebrata</taxon>
        <taxon>Euteleostomi</taxon>
        <taxon>Actinopterygii</taxon>
        <taxon>Neopterygii</taxon>
        <taxon>Teleostei</taxon>
        <taxon>Elopiformes</taxon>
        <taxon>Megalopidae</taxon>
        <taxon>Megalops</taxon>
    </lineage>
</organism>
<dbReference type="EMBL" id="JAFDVH010000005">
    <property type="protein sequence ID" value="KAG7478090.1"/>
    <property type="molecule type" value="Genomic_DNA"/>
</dbReference>
<feature type="compositionally biased region" description="Polar residues" evidence="1">
    <location>
        <begin position="837"/>
        <end position="849"/>
    </location>
</feature>
<feature type="compositionally biased region" description="Polar residues" evidence="1">
    <location>
        <begin position="1"/>
        <end position="10"/>
    </location>
</feature>
<feature type="compositionally biased region" description="Polar residues" evidence="1">
    <location>
        <begin position="695"/>
        <end position="723"/>
    </location>
</feature>
<reference evidence="2" key="1">
    <citation type="submission" date="2021-01" db="EMBL/GenBank/DDBJ databases">
        <authorList>
            <person name="Zahm M."/>
            <person name="Roques C."/>
            <person name="Cabau C."/>
            <person name="Klopp C."/>
            <person name="Donnadieu C."/>
            <person name="Jouanno E."/>
            <person name="Lampietro C."/>
            <person name="Louis A."/>
            <person name="Herpin A."/>
            <person name="Echchiki A."/>
            <person name="Berthelot C."/>
            <person name="Parey E."/>
            <person name="Roest-Crollius H."/>
            <person name="Braasch I."/>
            <person name="Postlethwait J."/>
            <person name="Bobe J."/>
            <person name="Montfort J."/>
            <person name="Bouchez O."/>
            <person name="Begum T."/>
            <person name="Mejri S."/>
            <person name="Adams A."/>
            <person name="Chen W.-J."/>
            <person name="Guiguen Y."/>
        </authorList>
    </citation>
    <scope>NUCLEOTIDE SEQUENCE</scope>
    <source>
        <strain evidence="2">YG-15Mar2019-1</strain>
        <tissue evidence="2">Brain</tissue>
    </source>
</reference>
<feature type="compositionally biased region" description="Low complexity" evidence="1">
    <location>
        <begin position="1517"/>
        <end position="1532"/>
    </location>
</feature>
<feature type="compositionally biased region" description="Polar residues" evidence="1">
    <location>
        <begin position="558"/>
        <end position="571"/>
    </location>
</feature>
<feature type="region of interest" description="Disordered" evidence="1">
    <location>
        <begin position="1786"/>
        <end position="1813"/>
    </location>
</feature>
<feature type="compositionally biased region" description="Polar residues" evidence="1">
    <location>
        <begin position="1501"/>
        <end position="1516"/>
    </location>
</feature>
<feature type="region of interest" description="Disordered" evidence="1">
    <location>
        <begin position="590"/>
        <end position="635"/>
    </location>
</feature>
<dbReference type="OrthoDB" id="6077919at2759"/>
<dbReference type="PANTHER" id="PTHR47166:SF1">
    <property type="entry name" value="ZINC FINGER PROTEIN 831"/>
    <property type="match status" value="1"/>
</dbReference>
<evidence type="ECO:0000256" key="1">
    <source>
        <dbReference type="SAM" id="MobiDB-lite"/>
    </source>
</evidence>